<reference evidence="1 2" key="1">
    <citation type="journal article" date="2018" name="New Phytol.">
        <title>Phylogenomics of Endogonaceae and evolution of mycorrhizas within Mucoromycota.</title>
        <authorList>
            <person name="Chang Y."/>
            <person name="Desiro A."/>
            <person name="Na H."/>
            <person name="Sandor L."/>
            <person name="Lipzen A."/>
            <person name="Clum A."/>
            <person name="Barry K."/>
            <person name="Grigoriev I.V."/>
            <person name="Martin F.M."/>
            <person name="Stajich J.E."/>
            <person name="Smith M.E."/>
            <person name="Bonito G."/>
            <person name="Spatafora J.W."/>
        </authorList>
    </citation>
    <scope>NUCLEOTIDE SEQUENCE [LARGE SCALE GENOMIC DNA]</scope>
    <source>
        <strain evidence="1 2">AD002</strain>
    </source>
</reference>
<proteinExistence type="predicted"/>
<dbReference type="Gene3D" id="3.40.50.2300">
    <property type="match status" value="1"/>
</dbReference>
<evidence type="ECO:0000313" key="1">
    <source>
        <dbReference type="EMBL" id="RUS27211.1"/>
    </source>
</evidence>
<sequence length="94" mass="10455">MAPSSSAGTILVIPKLQKVSRPTSASQHSKLIDNFSPSDFDIVIFMCSFGATTTDMWKEGKRSEDWNVEDPINKGAEEFVKAREEIESRMKEGS</sequence>
<keyword evidence="2" id="KW-1185">Reference proteome</keyword>
<dbReference type="EMBL" id="RBNJ01008832">
    <property type="protein sequence ID" value="RUS27211.1"/>
    <property type="molecule type" value="Genomic_DNA"/>
</dbReference>
<gene>
    <name evidence="1" type="ORF">BC938DRAFT_483581</name>
</gene>
<evidence type="ECO:0000313" key="2">
    <source>
        <dbReference type="Proteomes" id="UP000274822"/>
    </source>
</evidence>
<comment type="caution">
    <text evidence="1">The sequence shown here is derived from an EMBL/GenBank/DDBJ whole genome shotgun (WGS) entry which is preliminary data.</text>
</comment>
<dbReference type="SUPFAM" id="SSF52788">
    <property type="entry name" value="Phosphotyrosine protein phosphatases I"/>
    <property type="match status" value="1"/>
</dbReference>
<organism evidence="1 2">
    <name type="scientific">Jimgerdemannia flammicorona</name>
    <dbReference type="NCBI Taxonomy" id="994334"/>
    <lineage>
        <taxon>Eukaryota</taxon>
        <taxon>Fungi</taxon>
        <taxon>Fungi incertae sedis</taxon>
        <taxon>Mucoromycota</taxon>
        <taxon>Mucoromycotina</taxon>
        <taxon>Endogonomycetes</taxon>
        <taxon>Endogonales</taxon>
        <taxon>Endogonaceae</taxon>
        <taxon>Jimgerdemannia</taxon>
    </lineage>
</organism>
<dbReference type="Proteomes" id="UP000274822">
    <property type="component" value="Unassembled WGS sequence"/>
</dbReference>
<dbReference type="AlphaFoldDB" id="A0A433QBS2"/>
<protein>
    <submittedName>
        <fullName evidence="1">Uncharacterized protein</fullName>
    </submittedName>
</protein>
<dbReference type="InterPro" id="IPR036196">
    <property type="entry name" value="Ptyr_pPase_sf"/>
</dbReference>
<name>A0A433QBS2_9FUNG</name>
<accession>A0A433QBS2</accession>